<evidence type="ECO:0000313" key="3">
    <source>
        <dbReference type="Proteomes" id="UP001244623"/>
    </source>
</evidence>
<keyword evidence="1" id="KW-0812">Transmembrane</keyword>
<keyword evidence="1" id="KW-1133">Transmembrane helix</keyword>
<comment type="caution">
    <text evidence="2">The sequence shown here is derived from an EMBL/GenBank/DDBJ whole genome shotgun (WGS) entry which is preliminary data.</text>
</comment>
<name>A0ABT9T6G8_9GAMM</name>
<reference evidence="2 3" key="1">
    <citation type="submission" date="2023-07" db="EMBL/GenBank/DDBJ databases">
        <title>Sorghum-associated microbial communities from plants grown in Nebraska, USA.</title>
        <authorList>
            <person name="Schachtman D."/>
        </authorList>
    </citation>
    <scope>NUCLEOTIDE SEQUENCE [LARGE SCALE GENOMIC DNA]</scope>
    <source>
        <strain evidence="2 3">CC49</strain>
    </source>
</reference>
<proteinExistence type="predicted"/>
<keyword evidence="1" id="KW-0472">Membrane</keyword>
<dbReference type="EMBL" id="JAUSSJ010000001">
    <property type="protein sequence ID" value="MDQ0019062.1"/>
    <property type="molecule type" value="Genomic_DNA"/>
</dbReference>
<evidence type="ECO:0000313" key="2">
    <source>
        <dbReference type="EMBL" id="MDQ0019062.1"/>
    </source>
</evidence>
<organism evidence="2 3">
    <name type="scientific">[Curtobacterium] plantarum</name>
    <dbReference type="NCBI Taxonomy" id="221276"/>
    <lineage>
        <taxon>Bacteria</taxon>
        <taxon>Pseudomonadati</taxon>
        <taxon>Pseudomonadota</taxon>
        <taxon>Gammaproteobacteria</taxon>
        <taxon>Enterobacterales</taxon>
        <taxon>Erwiniaceae</taxon>
        <taxon>Pantoea</taxon>
    </lineage>
</organism>
<dbReference type="Proteomes" id="UP001244623">
    <property type="component" value="Unassembled WGS sequence"/>
</dbReference>
<sequence length="32" mass="3895">MNTICDITPGEFLSWLAFFIFIVLVWNWPYKE</sequence>
<evidence type="ECO:0000256" key="1">
    <source>
        <dbReference type="SAM" id="Phobius"/>
    </source>
</evidence>
<gene>
    <name evidence="2" type="ORF">J2X94_001190</name>
</gene>
<feature type="transmembrane region" description="Helical" evidence="1">
    <location>
        <begin position="12"/>
        <end position="30"/>
    </location>
</feature>
<protein>
    <submittedName>
        <fullName evidence="2">Uncharacterized protein</fullName>
    </submittedName>
</protein>
<keyword evidence="3" id="KW-1185">Reference proteome</keyword>
<accession>A0ABT9T6G8</accession>